<dbReference type="Proteomes" id="UP000198757">
    <property type="component" value="Unassembled WGS sequence"/>
</dbReference>
<evidence type="ECO:0008006" key="4">
    <source>
        <dbReference type="Google" id="ProtNLM"/>
    </source>
</evidence>
<feature type="chain" id="PRO_5011735155" description="Glycosyl hydrolase 36 catalytic domain-containing protein" evidence="1">
    <location>
        <begin position="19"/>
        <end position="445"/>
    </location>
</feature>
<dbReference type="SUPFAM" id="SSF48208">
    <property type="entry name" value="Six-hairpin glycosidases"/>
    <property type="match status" value="1"/>
</dbReference>
<evidence type="ECO:0000313" key="3">
    <source>
        <dbReference type="Proteomes" id="UP000198757"/>
    </source>
</evidence>
<proteinExistence type="predicted"/>
<keyword evidence="3" id="KW-1185">Reference proteome</keyword>
<accession>A0A1G6JAB3</accession>
<dbReference type="GO" id="GO:0005975">
    <property type="term" value="P:carbohydrate metabolic process"/>
    <property type="evidence" value="ECO:0007669"/>
    <property type="project" value="InterPro"/>
</dbReference>
<evidence type="ECO:0000256" key="1">
    <source>
        <dbReference type="SAM" id="SignalP"/>
    </source>
</evidence>
<sequence>MKRLFLLNLVFLLVGAQAQTGKLNLSSYAGRIAASGISNQELAAQLRSDARLDTVQARALRILTGFNAGTGYGEIWIRDFNTFIKGSLKAREQRDVKDALLLFFKIQGTDGNIPDGAIHKKQANVGYQYRYSELAPDWAAHKNTVETDQESSLVQAVKKYIDVTGDKEILQETIGGKTVLQRLEAALNYVMTDRWSKEYGLVKGATTIDWGDVQPEKGWGVALNDKTKWAIDIYDNAMFVMAVNDFMTMIPASGALHKKWQTTVAALKKNIRKHLWDAGRAKYIPHLYLNGSPFSKDFDERSILYTGGTACAVLAGLHSKAEIRKINDQFLRAAEKEKFATIGMTVYPPYPVEEFPNMAAYNYQNAGDWTWFGGRMIQALAANGMVLEAYAEMSPMIDRVLQNKGFYEWYNVRNGKASGSGDFRGEAGVLYDAIELLRSWARAVK</sequence>
<dbReference type="EMBL" id="FMZO01000001">
    <property type="protein sequence ID" value="SDC15690.1"/>
    <property type="molecule type" value="Genomic_DNA"/>
</dbReference>
<name>A0A1G6JAB3_NIADE</name>
<gene>
    <name evidence="2" type="ORF">SAMN04487894_101473</name>
</gene>
<dbReference type="InterPro" id="IPR012341">
    <property type="entry name" value="6hp_glycosidase-like_sf"/>
</dbReference>
<dbReference type="Gene3D" id="1.50.10.10">
    <property type="match status" value="1"/>
</dbReference>
<evidence type="ECO:0000313" key="2">
    <source>
        <dbReference type="EMBL" id="SDC15690.1"/>
    </source>
</evidence>
<dbReference type="AlphaFoldDB" id="A0A1G6JAB3"/>
<keyword evidence="1" id="KW-0732">Signal</keyword>
<dbReference type="RefSeq" id="WP_245729073.1">
    <property type="nucleotide sequence ID" value="NZ_FMZO01000001.1"/>
</dbReference>
<reference evidence="3" key="1">
    <citation type="submission" date="2016-10" db="EMBL/GenBank/DDBJ databases">
        <authorList>
            <person name="Varghese N."/>
            <person name="Submissions S."/>
        </authorList>
    </citation>
    <scope>NUCLEOTIDE SEQUENCE [LARGE SCALE GENOMIC DNA]</scope>
    <source>
        <strain evidence="3">DSM 25811 / CCM 8410 / LMG 26954 / E90</strain>
    </source>
</reference>
<protein>
    <recommendedName>
        <fullName evidence="4">Glycosyl hydrolase 36 catalytic domain-containing protein</fullName>
    </recommendedName>
</protein>
<organism evidence="2 3">
    <name type="scientific">Niabella drilacis (strain DSM 25811 / CCM 8410 / CCUG 62505 / LMG 26954 / E90)</name>
    <dbReference type="NCBI Taxonomy" id="1285928"/>
    <lineage>
        <taxon>Bacteria</taxon>
        <taxon>Pseudomonadati</taxon>
        <taxon>Bacteroidota</taxon>
        <taxon>Chitinophagia</taxon>
        <taxon>Chitinophagales</taxon>
        <taxon>Chitinophagaceae</taxon>
        <taxon>Niabella</taxon>
    </lineage>
</organism>
<feature type="signal peptide" evidence="1">
    <location>
        <begin position="1"/>
        <end position="18"/>
    </location>
</feature>
<dbReference type="InterPro" id="IPR008928">
    <property type="entry name" value="6-hairpin_glycosidase_sf"/>
</dbReference>